<reference evidence="4 5" key="1">
    <citation type="journal article" date="2019" name="Int. J. Syst. Evol. Microbiol.">
        <title>The Global Catalogue of Microorganisms (GCM) 10K type strain sequencing project: providing services to taxonomists for standard genome sequencing and annotation.</title>
        <authorList>
            <consortium name="The Broad Institute Genomics Platform"/>
            <consortium name="The Broad Institute Genome Sequencing Center for Infectious Disease"/>
            <person name="Wu L."/>
            <person name="Ma J."/>
        </authorList>
    </citation>
    <scope>NUCLEOTIDE SEQUENCE [LARGE SCALE GENOMIC DNA]</scope>
    <source>
        <strain evidence="4 5">JCM 16231</strain>
    </source>
</reference>
<evidence type="ECO:0000313" key="4">
    <source>
        <dbReference type="EMBL" id="GAA0750931.1"/>
    </source>
</evidence>
<evidence type="ECO:0000256" key="1">
    <source>
        <dbReference type="ARBA" id="ARBA00022679"/>
    </source>
</evidence>
<name>A0ABN1K043_9FLAO</name>
<sequence>MEILVITNMYPSKEKTYAGIFVKNQYEELQKILGEEDSIEIFFMKRQFTSRLGSLLKYLKTFIFFSPYLFKKYDIIHLHFFYPLIYLAWFYKKIHPSCKVIVTFHGMDITKRVNKKNKHFFQKISRCVDFTIPVGSTLAKLVEEKLKLNLGSVIPVGVNDNIFFNDKTIKKKYDFIFVGSFTERKGVDTIIKAISTLNDKAISYCFCGSGDYYSSLKKLSAEGFNITIKQDQSQSEVSELLNQSKFLLIMSRNEGFPTVTIESMFCGLPLITSDIPQFKEQINVGVNGYMVPLNNVEELSKIILRTNVMPQGEYQKLVKGALNSFNELSLRNVCKKLVYIYKELQ</sequence>
<keyword evidence="5" id="KW-1185">Reference proteome</keyword>
<evidence type="ECO:0000259" key="2">
    <source>
        <dbReference type="Pfam" id="PF00534"/>
    </source>
</evidence>
<accession>A0ABN1K043</accession>
<proteinExistence type="predicted"/>
<dbReference type="Proteomes" id="UP001500185">
    <property type="component" value="Unassembled WGS sequence"/>
</dbReference>
<comment type="caution">
    <text evidence="4">The sequence shown here is derived from an EMBL/GenBank/DDBJ whole genome shotgun (WGS) entry which is preliminary data.</text>
</comment>
<dbReference type="SUPFAM" id="SSF53756">
    <property type="entry name" value="UDP-Glycosyltransferase/glycogen phosphorylase"/>
    <property type="match status" value="1"/>
</dbReference>
<gene>
    <name evidence="4" type="ORF">GCM10009433_00360</name>
</gene>
<keyword evidence="1" id="KW-0808">Transferase</keyword>
<feature type="domain" description="Glycosyl transferase family 1" evidence="2">
    <location>
        <begin position="162"/>
        <end position="304"/>
    </location>
</feature>
<dbReference type="InterPro" id="IPR028098">
    <property type="entry name" value="Glyco_trans_4-like_N"/>
</dbReference>
<dbReference type="EMBL" id="BAAAGG010000001">
    <property type="protein sequence ID" value="GAA0750931.1"/>
    <property type="molecule type" value="Genomic_DNA"/>
</dbReference>
<dbReference type="PANTHER" id="PTHR46401:SF2">
    <property type="entry name" value="GLYCOSYLTRANSFERASE WBBK-RELATED"/>
    <property type="match status" value="1"/>
</dbReference>
<dbReference type="Pfam" id="PF00534">
    <property type="entry name" value="Glycos_transf_1"/>
    <property type="match status" value="1"/>
</dbReference>
<dbReference type="CDD" id="cd03801">
    <property type="entry name" value="GT4_PimA-like"/>
    <property type="match status" value="1"/>
</dbReference>
<organism evidence="4 5">
    <name type="scientific">Psychroflexus lacisalsi</name>
    <dbReference type="NCBI Taxonomy" id="503928"/>
    <lineage>
        <taxon>Bacteria</taxon>
        <taxon>Pseudomonadati</taxon>
        <taxon>Bacteroidota</taxon>
        <taxon>Flavobacteriia</taxon>
        <taxon>Flavobacteriales</taxon>
        <taxon>Flavobacteriaceae</taxon>
        <taxon>Psychroflexus</taxon>
    </lineage>
</organism>
<protein>
    <submittedName>
        <fullName evidence="4">Glycosyltransferase family 4 protein</fullName>
    </submittedName>
</protein>
<evidence type="ECO:0000313" key="5">
    <source>
        <dbReference type="Proteomes" id="UP001500185"/>
    </source>
</evidence>
<dbReference type="Pfam" id="PF13439">
    <property type="entry name" value="Glyco_transf_4"/>
    <property type="match status" value="1"/>
</dbReference>
<dbReference type="PANTHER" id="PTHR46401">
    <property type="entry name" value="GLYCOSYLTRANSFERASE WBBK-RELATED"/>
    <property type="match status" value="1"/>
</dbReference>
<evidence type="ECO:0000259" key="3">
    <source>
        <dbReference type="Pfam" id="PF13439"/>
    </source>
</evidence>
<dbReference type="RefSeq" id="WP_224455390.1">
    <property type="nucleotide sequence ID" value="NZ_BAAAGG010000001.1"/>
</dbReference>
<dbReference type="Gene3D" id="3.40.50.2000">
    <property type="entry name" value="Glycogen Phosphorylase B"/>
    <property type="match status" value="2"/>
</dbReference>
<feature type="domain" description="Glycosyltransferase subfamily 4-like N-terminal" evidence="3">
    <location>
        <begin position="61"/>
        <end position="160"/>
    </location>
</feature>
<dbReference type="InterPro" id="IPR001296">
    <property type="entry name" value="Glyco_trans_1"/>
</dbReference>